<evidence type="ECO:0000256" key="1">
    <source>
        <dbReference type="SAM" id="MobiDB-lite"/>
    </source>
</evidence>
<dbReference type="SUPFAM" id="SSF48452">
    <property type="entry name" value="TPR-like"/>
    <property type="match status" value="1"/>
</dbReference>
<keyword evidence="3" id="KW-1185">Reference proteome</keyword>
<evidence type="ECO:0008006" key="4">
    <source>
        <dbReference type="Google" id="ProtNLM"/>
    </source>
</evidence>
<proteinExistence type="predicted"/>
<sequence>MLFNVETLEAPVTRSFTDPETLMYLAAVEEKIELLRWKAREELPDGSEDVAISHLTHALELKPDSPQLLLNRALFHMCREDTDAAELEASTALALDPALAEGYYWRACARAEAGHLSGAAADMRSCVGKLQHAERKRVAQQELRYIEFYLALPRDKTAVAAAAAAAAASEARAARGAELAEQARKEALRMLLAHATHDQTPTAVEAPRAQSPPRTATSQQMPLQGTLRSVLSRAPSSEALPADPSPPHADVAAAQPSPVALCQPSAVS</sequence>
<name>A0ABR2Z275_9CHLO</name>
<dbReference type="EMBL" id="JALJOT010000001">
    <property type="protein sequence ID" value="KAK9918060.1"/>
    <property type="molecule type" value="Genomic_DNA"/>
</dbReference>
<feature type="region of interest" description="Disordered" evidence="1">
    <location>
        <begin position="198"/>
        <end position="268"/>
    </location>
</feature>
<comment type="caution">
    <text evidence="2">The sequence shown here is derived from an EMBL/GenBank/DDBJ whole genome shotgun (WGS) entry which is preliminary data.</text>
</comment>
<dbReference type="Gene3D" id="1.25.40.10">
    <property type="entry name" value="Tetratricopeptide repeat domain"/>
    <property type="match status" value="1"/>
</dbReference>
<evidence type="ECO:0000313" key="3">
    <source>
        <dbReference type="Proteomes" id="UP001491310"/>
    </source>
</evidence>
<evidence type="ECO:0000313" key="2">
    <source>
        <dbReference type="EMBL" id="KAK9918060.1"/>
    </source>
</evidence>
<gene>
    <name evidence="2" type="ORF">WJX75_000872</name>
</gene>
<reference evidence="2 3" key="1">
    <citation type="journal article" date="2024" name="Nat. Commun.">
        <title>Phylogenomics reveals the evolutionary origins of lichenization in chlorophyte algae.</title>
        <authorList>
            <person name="Puginier C."/>
            <person name="Libourel C."/>
            <person name="Otte J."/>
            <person name="Skaloud P."/>
            <person name="Haon M."/>
            <person name="Grisel S."/>
            <person name="Petersen M."/>
            <person name="Berrin J.G."/>
            <person name="Delaux P.M."/>
            <person name="Dal Grande F."/>
            <person name="Keller J."/>
        </authorList>
    </citation>
    <scope>NUCLEOTIDE SEQUENCE [LARGE SCALE GENOMIC DNA]</scope>
    <source>
        <strain evidence="2 3">SAG 216-7</strain>
    </source>
</reference>
<protein>
    <recommendedName>
        <fullName evidence="4">TPR-like protein</fullName>
    </recommendedName>
</protein>
<accession>A0ABR2Z275</accession>
<dbReference type="Proteomes" id="UP001491310">
    <property type="component" value="Unassembled WGS sequence"/>
</dbReference>
<feature type="compositionally biased region" description="Polar residues" evidence="1">
    <location>
        <begin position="212"/>
        <end position="229"/>
    </location>
</feature>
<organism evidence="2 3">
    <name type="scientific">Coccomyxa subellipsoidea</name>
    <dbReference type="NCBI Taxonomy" id="248742"/>
    <lineage>
        <taxon>Eukaryota</taxon>
        <taxon>Viridiplantae</taxon>
        <taxon>Chlorophyta</taxon>
        <taxon>core chlorophytes</taxon>
        <taxon>Trebouxiophyceae</taxon>
        <taxon>Trebouxiophyceae incertae sedis</taxon>
        <taxon>Coccomyxaceae</taxon>
        <taxon>Coccomyxa</taxon>
    </lineage>
</organism>
<dbReference type="InterPro" id="IPR011990">
    <property type="entry name" value="TPR-like_helical_dom_sf"/>
</dbReference>